<sequence>MFCSLSKPKSEKTLTSPSLSLFPHLCPCLSRNFSRLQLTFFLFQFTKSQPFVSYDEACNQGVEDGKGIWITLKMNHGQIDIASFSVPLSMGLPALSKKDVQSVSQQLDLEIID</sequence>
<dbReference type="EMBL" id="QGNW01000185">
    <property type="protein sequence ID" value="RVW87279.1"/>
    <property type="molecule type" value="Genomic_DNA"/>
</dbReference>
<comment type="caution">
    <text evidence="1">The sequence shown here is derived from an EMBL/GenBank/DDBJ whole genome shotgun (WGS) entry which is preliminary data.</text>
</comment>
<proteinExistence type="predicted"/>
<protein>
    <submittedName>
        <fullName evidence="1">Uncharacterized protein</fullName>
    </submittedName>
</protein>
<dbReference type="AlphaFoldDB" id="A0A438HS67"/>
<evidence type="ECO:0000313" key="1">
    <source>
        <dbReference type="EMBL" id="RVW87279.1"/>
    </source>
</evidence>
<name>A0A438HS67_VITVI</name>
<gene>
    <name evidence="1" type="ORF">CK203_037175</name>
</gene>
<organism evidence="1 2">
    <name type="scientific">Vitis vinifera</name>
    <name type="common">Grape</name>
    <dbReference type="NCBI Taxonomy" id="29760"/>
    <lineage>
        <taxon>Eukaryota</taxon>
        <taxon>Viridiplantae</taxon>
        <taxon>Streptophyta</taxon>
        <taxon>Embryophyta</taxon>
        <taxon>Tracheophyta</taxon>
        <taxon>Spermatophyta</taxon>
        <taxon>Magnoliopsida</taxon>
        <taxon>eudicotyledons</taxon>
        <taxon>Gunneridae</taxon>
        <taxon>Pentapetalae</taxon>
        <taxon>rosids</taxon>
        <taxon>Vitales</taxon>
        <taxon>Vitaceae</taxon>
        <taxon>Viteae</taxon>
        <taxon>Vitis</taxon>
    </lineage>
</organism>
<evidence type="ECO:0000313" key="2">
    <source>
        <dbReference type="Proteomes" id="UP000288805"/>
    </source>
</evidence>
<dbReference type="Proteomes" id="UP000288805">
    <property type="component" value="Unassembled WGS sequence"/>
</dbReference>
<reference evidence="1 2" key="1">
    <citation type="journal article" date="2018" name="PLoS Genet.">
        <title>Population sequencing reveals clonal diversity and ancestral inbreeding in the grapevine cultivar Chardonnay.</title>
        <authorList>
            <person name="Roach M.J."/>
            <person name="Johnson D.L."/>
            <person name="Bohlmann J."/>
            <person name="van Vuuren H.J."/>
            <person name="Jones S.J."/>
            <person name="Pretorius I.S."/>
            <person name="Schmidt S.A."/>
            <person name="Borneman A.R."/>
        </authorList>
    </citation>
    <scope>NUCLEOTIDE SEQUENCE [LARGE SCALE GENOMIC DNA]</scope>
    <source>
        <strain evidence="2">cv. Chardonnay</strain>
        <tissue evidence="1">Leaf</tissue>
    </source>
</reference>
<accession>A0A438HS67</accession>